<organism evidence="2 3">
    <name type="scientific">Marivirga lumbricoides</name>
    <dbReference type="NCBI Taxonomy" id="1046115"/>
    <lineage>
        <taxon>Bacteria</taxon>
        <taxon>Pseudomonadati</taxon>
        <taxon>Bacteroidota</taxon>
        <taxon>Cytophagia</taxon>
        <taxon>Cytophagales</taxon>
        <taxon>Marivirgaceae</taxon>
        <taxon>Marivirga</taxon>
    </lineage>
</organism>
<reference evidence="3" key="1">
    <citation type="journal article" date="2019" name="Int. J. Syst. Evol. Microbiol.">
        <title>The Global Catalogue of Microorganisms (GCM) 10K type strain sequencing project: providing services to taxonomists for standard genome sequencing and annotation.</title>
        <authorList>
            <consortium name="The Broad Institute Genomics Platform"/>
            <consortium name="The Broad Institute Genome Sequencing Center for Infectious Disease"/>
            <person name="Wu L."/>
            <person name="Ma J."/>
        </authorList>
    </citation>
    <scope>NUCLEOTIDE SEQUENCE [LARGE SCALE GENOMIC DNA]</scope>
    <source>
        <strain evidence="3">CGMCC 1.10832</strain>
    </source>
</reference>
<dbReference type="Proteomes" id="UP000636010">
    <property type="component" value="Unassembled WGS sequence"/>
</dbReference>
<dbReference type="EMBL" id="BMEC01000006">
    <property type="protein sequence ID" value="GGC36073.1"/>
    <property type="molecule type" value="Genomic_DNA"/>
</dbReference>
<sequence length="139" mass="15241">MYIVVNYYLKPHYFMADRIIKVSKKSDSNELYLTDSEGNKGGTITTKVRPGDNVIWELDPDGGVDYIIGILKKPVSGSTNVLSSTPTPVDPNDPKTAWQGTVEESVTGSEIYDIAYMIEGQSYIGDPVIEVDEDGTEGD</sequence>
<evidence type="ECO:0000313" key="3">
    <source>
        <dbReference type="Proteomes" id="UP000636010"/>
    </source>
</evidence>
<evidence type="ECO:0000313" key="2">
    <source>
        <dbReference type="EMBL" id="GGC36073.1"/>
    </source>
</evidence>
<protein>
    <submittedName>
        <fullName evidence="2">Uncharacterized protein</fullName>
    </submittedName>
</protein>
<accession>A0ABQ1M841</accession>
<keyword evidence="3" id="KW-1185">Reference proteome</keyword>
<proteinExistence type="predicted"/>
<gene>
    <name evidence="2" type="ORF">GCM10011506_21860</name>
</gene>
<name>A0ABQ1M841_9BACT</name>
<feature type="region of interest" description="Disordered" evidence="1">
    <location>
        <begin position="79"/>
        <end position="98"/>
    </location>
</feature>
<comment type="caution">
    <text evidence="2">The sequence shown here is derived from an EMBL/GenBank/DDBJ whole genome shotgun (WGS) entry which is preliminary data.</text>
</comment>
<evidence type="ECO:0000256" key="1">
    <source>
        <dbReference type="SAM" id="MobiDB-lite"/>
    </source>
</evidence>